<sequence>MNSPRLILKPDHLAALNLVVTLINTYRHLSTPIDTCMQFVAEGTFSMRFGPFRIDVFLRLLVGLPVDRHDAVWSVAGSSRLLRCPATCTWDAPAIFPKRAT</sequence>
<evidence type="ECO:0000313" key="1">
    <source>
        <dbReference type="EMBL" id="MBB5202048.1"/>
    </source>
</evidence>
<evidence type="ECO:0000313" key="2">
    <source>
        <dbReference type="Proteomes" id="UP000571084"/>
    </source>
</evidence>
<gene>
    <name evidence="1" type="ORF">HNR39_003911</name>
</gene>
<dbReference type="Proteomes" id="UP000571084">
    <property type="component" value="Unassembled WGS sequence"/>
</dbReference>
<proteinExistence type="predicted"/>
<keyword evidence="2" id="KW-1185">Reference proteome</keyword>
<comment type="caution">
    <text evidence="1">The sequence shown here is derived from an EMBL/GenBank/DDBJ whole genome shotgun (WGS) entry which is preliminary data.</text>
</comment>
<accession>A0A840RY61</accession>
<organism evidence="1 2">
    <name type="scientific">Glaciimonas immobilis</name>
    <dbReference type="NCBI Taxonomy" id="728004"/>
    <lineage>
        <taxon>Bacteria</taxon>
        <taxon>Pseudomonadati</taxon>
        <taxon>Pseudomonadota</taxon>
        <taxon>Betaproteobacteria</taxon>
        <taxon>Burkholderiales</taxon>
        <taxon>Oxalobacteraceae</taxon>
        <taxon>Glaciimonas</taxon>
    </lineage>
</organism>
<dbReference type="AlphaFoldDB" id="A0A840RY61"/>
<dbReference type="EMBL" id="JACHHQ010000010">
    <property type="protein sequence ID" value="MBB5202048.1"/>
    <property type="molecule type" value="Genomic_DNA"/>
</dbReference>
<name>A0A840RY61_9BURK</name>
<reference evidence="1 2" key="1">
    <citation type="submission" date="2020-08" db="EMBL/GenBank/DDBJ databases">
        <title>Genomic Encyclopedia of Type Strains, Phase IV (KMG-IV): sequencing the most valuable type-strain genomes for metagenomic binning, comparative biology and taxonomic classification.</title>
        <authorList>
            <person name="Goeker M."/>
        </authorList>
    </citation>
    <scope>NUCLEOTIDE SEQUENCE [LARGE SCALE GENOMIC DNA]</scope>
    <source>
        <strain evidence="1 2">DSM 23240</strain>
    </source>
</reference>
<protein>
    <submittedName>
        <fullName evidence="1">Uncharacterized protein</fullName>
    </submittedName>
</protein>